<dbReference type="InterPro" id="IPR016035">
    <property type="entry name" value="Acyl_Trfase/lysoPLipase"/>
</dbReference>
<keyword evidence="1" id="KW-0596">Phosphopantetheine</keyword>
<dbReference type="SUPFAM" id="SSF52151">
    <property type="entry name" value="FabD/lysophospholipase-like"/>
    <property type="match status" value="1"/>
</dbReference>
<dbReference type="Gene3D" id="3.40.366.10">
    <property type="entry name" value="Malonyl-Coenzyme A Acyl Carrier Protein, domain 2"/>
    <property type="match status" value="1"/>
</dbReference>
<protein>
    <submittedName>
        <fullName evidence="4">Acyltransferase domain-containing protein</fullName>
    </submittedName>
</protein>
<feature type="domain" description="Malonyl-CoA:ACP transacylase (MAT)" evidence="3">
    <location>
        <begin position="8"/>
        <end position="300"/>
    </location>
</feature>
<evidence type="ECO:0000259" key="3">
    <source>
        <dbReference type="SMART" id="SM00827"/>
    </source>
</evidence>
<evidence type="ECO:0000313" key="5">
    <source>
        <dbReference type="Proteomes" id="UP001516472"/>
    </source>
</evidence>
<dbReference type="PANTHER" id="PTHR43775:SF37">
    <property type="entry name" value="SI:DKEY-61P9.11"/>
    <property type="match status" value="1"/>
</dbReference>
<dbReference type="Pfam" id="PF00698">
    <property type="entry name" value="Acyl_transf_1"/>
    <property type="match status" value="1"/>
</dbReference>
<accession>A0ABR9PVB1</accession>
<evidence type="ECO:0000256" key="1">
    <source>
        <dbReference type="ARBA" id="ARBA00022450"/>
    </source>
</evidence>
<dbReference type="InterPro" id="IPR014043">
    <property type="entry name" value="Acyl_transferase_dom"/>
</dbReference>
<evidence type="ECO:0000256" key="2">
    <source>
        <dbReference type="ARBA" id="ARBA00022553"/>
    </source>
</evidence>
<reference evidence="4 5" key="1">
    <citation type="submission" date="2020-02" db="EMBL/GenBank/DDBJ databases">
        <authorList>
            <person name="Babadi Z.K."/>
            <person name="Risdian C."/>
            <person name="Ebrahimipour G.H."/>
            <person name="Wink J."/>
        </authorList>
    </citation>
    <scope>NUCLEOTIDE SEQUENCE [LARGE SCALE GENOMIC DNA]</scope>
    <source>
        <strain evidence="4 5">ZKHCc1 1396</strain>
    </source>
</reference>
<dbReference type="RefSeq" id="WP_193429077.1">
    <property type="nucleotide sequence ID" value="NZ_CBCSIP010000029.1"/>
</dbReference>
<dbReference type="InterPro" id="IPR001227">
    <property type="entry name" value="Ac_transferase_dom_sf"/>
</dbReference>
<proteinExistence type="predicted"/>
<evidence type="ECO:0000313" key="4">
    <source>
        <dbReference type="EMBL" id="MBE4751868.1"/>
    </source>
</evidence>
<keyword evidence="2" id="KW-0597">Phosphoprotein</keyword>
<dbReference type="SMART" id="SM00827">
    <property type="entry name" value="PKS_AT"/>
    <property type="match status" value="1"/>
</dbReference>
<gene>
    <name evidence="4" type="ORF">G4177_27235</name>
</gene>
<sequence>MKKPVVLMFSGQGSQHHQMARELWDKHAGFQAWMTRLDAVARRLLGASVVEELHGASRGQPFSRLLATHPAIFMVEYATARALEEAGVRPDFVLGASLGEFAAAAVAGVLEPEEALSLVIAHARALESHGAPGGMLAILGEPRLHDTEAELREHSELASVNFATHFVVSGTTPALQRIKAWLDGRSITSLELPVTRAFHSALMDPARPAFTEALRAVTPRAARVPLVSCLEARVVHGVAPDYFWEATRRPIRFRDAVRVLEARGPCVYVDAGPSGTLATFLKYGLPKQSASVAVPVLTPFGKDLDGLRAAATAAA</sequence>
<dbReference type="PANTHER" id="PTHR43775">
    <property type="entry name" value="FATTY ACID SYNTHASE"/>
    <property type="match status" value="1"/>
</dbReference>
<dbReference type="EMBL" id="JAAIYO010000010">
    <property type="protein sequence ID" value="MBE4751868.1"/>
    <property type="molecule type" value="Genomic_DNA"/>
</dbReference>
<comment type="caution">
    <text evidence="4">The sequence shown here is derived from an EMBL/GenBank/DDBJ whole genome shotgun (WGS) entry which is preliminary data.</text>
</comment>
<keyword evidence="4" id="KW-0808">Transferase</keyword>
<organism evidence="4 5">
    <name type="scientific">Corallococcus soli</name>
    <dbReference type="NCBI Taxonomy" id="2710757"/>
    <lineage>
        <taxon>Bacteria</taxon>
        <taxon>Pseudomonadati</taxon>
        <taxon>Myxococcota</taxon>
        <taxon>Myxococcia</taxon>
        <taxon>Myxococcales</taxon>
        <taxon>Cystobacterineae</taxon>
        <taxon>Myxococcaceae</taxon>
        <taxon>Corallococcus</taxon>
    </lineage>
</organism>
<dbReference type="GO" id="GO:0016746">
    <property type="term" value="F:acyltransferase activity"/>
    <property type="evidence" value="ECO:0007669"/>
    <property type="project" value="UniProtKB-KW"/>
</dbReference>
<keyword evidence="4" id="KW-0012">Acyltransferase</keyword>
<dbReference type="SUPFAM" id="SSF55048">
    <property type="entry name" value="Probable ACP-binding domain of malonyl-CoA ACP transacylase"/>
    <property type="match status" value="1"/>
</dbReference>
<keyword evidence="5" id="KW-1185">Reference proteome</keyword>
<name>A0ABR9PVB1_9BACT</name>
<dbReference type="InterPro" id="IPR016036">
    <property type="entry name" value="Malonyl_transacylase_ACP-bd"/>
</dbReference>
<dbReference type="Proteomes" id="UP001516472">
    <property type="component" value="Unassembled WGS sequence"/>
</dbReference>
<dbReference type="InterPro" id="IPR050091">
    <property type="entry name" value="PKS_NRPS_Biosynth_Enz"/>
</dbReference>
<dbReference type="Gene3D" id="3.30.70.3290">
    <property type="match status" value="1"/>
</dbReference>